<dbReference type="Pfam" id="PF24697">
    <property type="entry name" value="DUF7661"/>
    <property type="match status" value="1"/>
</dbReference>
<dbReference type="InterPro" id="IPR056078">
    <property type="entry name" value="DUF7661"/>
</dbReference>
<sequence>MLIYNVFGRHIGVQRQGERWQLFRVDLNEGKFSPLAGVIIPDDLTEAEIPGWLGDIFHEAASPRHPDVRLVVRT</sequence>
<evidence type="ECO:0000313" key="3">
    <source>
        <dbReference type="Proteomes" id="UP000254571"/>
    </source>
</evidence>
<comment type="caution">
    <text evidence="2">The sequence shown here is derived from an EMBL/GenBank/DDBJ whole genome shotgun (WGS) entry which is preliminary data.</text>
</comment>
<feature type="domain" description="DUF7661" evidence="1">
    <location>
        <begin position="1"/>
        <end position="70"/>
    </location>
</feature>
<reference evidence="2 3" key="1">
    <citation type="submission" date="2018-06" db="EMBL/GenBank/DDBJ databases">
        <authorList>
            <consortium name="Pathogen Informatics"/>
            <person name="Doyle S."/>
        </authorList>
    </citation>
    <scope>NUCLEOTIDE SEQUENCE [LARGE SCALE GENOMIC DNA]</scope>
    <source>
        <strain evidence="2 3">NCTC9149</strain>
    </source>
</reference>
<proteinExistence type="predicted"/>
<organism evidence="2 3">
    <name type="scientific">Klebsiella grimontii</name>
    <dbReference type="NCBI Taxonomy" id="2058152"/>
    <lineage>
        <taxon>Bacteria</taxon>
        <taxon>Pseudomonadati</taxon>
        <taxon>Pseudomonadota</taxon>
        <taxon>Gammaproteobacteria</taxon>
        <taxon>Enterobacterales</taxon>
        <taxon>Enterobacteriaceae</taxon>
        <taxon>Klebsiella/Raoultella group</taxon>
        <taxon>Klebsiella</taxon>
    </lineage>
</organism>
<dbReference type="AlphaFoldDB" id="A0A7H4P3B9"/>
<dbReference type="EMBL" id="UGMX01000002">
    <property type="protein sequence ID" value="STW06934.1"/>
    <property type="molecule type" value="Genomic_DNA"/>
</dbReference>
<name>A0A7H4P3B9_9ENTR</name>
<evidence type="ECO:0000313" key="2">
    <source>
        <dbReference type="EMBL" id="STW06934.1"/>
    </source>
</evidence>
<gene>
    <name evidence="2" type="ORF">NCTC9149_03360</name>
</gene>
<evidence type="ECO:0000259" key="1">
    <source>
        <dbReference type="Pfam" id="PF24697"/>
    </source>
</evidence>
<protein>
    <recommendedName>
        <fullName evidence="1">DUF7661 domain-containing protein</fullName>
    </recommendedName>
</protein>
<accession>A0A7H4P3B9</accession>
<dbReference type="Proteomes" id="UP000254571">
    <property type="component" value="Unassembled WGS sequence"/>
</dbReference>